<reference evidence="1" key="2">
    <citation type="submission" date="2021-10" db="EMBL/GenBank/DDBJ databases">
        <authorList>
            <person name="Piombo E."/>
        </authorList>
    </citation>
    <scope>NUCLEOTIDE SEQUENCE</scope>
</reference>
<evidence type="ECO:0000313" key="1">
    <source>
        <dbReference type="EMBL" id="CAG9953833.1"/>
    </source>
</evidence>
<gene>
    <name evidence="1" type="ORF">CRV2_00018714</name>
</gene>
<name>A0ACA9UK75_BIOOC</name>
<sequence>MYEASSRGEMVCSAVAKLKEDQFETWKARLEGRPDPVQPDVDPANEGLLSRYKRLVTLAHKEYCWIQREQNIYIQTRIFVETVALLARQGRQPLSLEFFENRRCKPSKDSSTTHTPYRNVKALFEFLLDAPGWGHLFYPVRINPNNTWDEFNAASQDLKFLNLECRELKGSPDAGDPAIAASGRRGIYKYFRGLLSGHCFEQVSFDGYAYRDQMPRHIGTLFPMG</sequence>
<dbReference type="EMBL" id="CADEHS020000545">
    <property type="protein sequence ID" value="CAG9953833.1"/>
    <property type="molecule type" value="Genomic_DNA"/>
</dbReference>
<proteinExistence type="predicted"/>
<organism evidence="1 2">
    <name type="scientific">Clonostachys rosea f. rosea IK726</name>
    <dbReference type="NCBI Taxonomy" id="1349383"/>
    <lineage>
        <taxon>Eukaryota</taxon>
        <taxon>Fungi</taxon>
        <taxon>Dikarya</taxon>
        <taxon>Ascomycota</taxon>
        <taxon>Pezizomycotina</taxon>
        <taxon>Sordariomycetes</taxon>
        <taxon>Hypocreomycetidae</taxon>
        <taxon>Hypocreales</taxon>
        <taxon>Bionectriaceae</taxon>
        <taxon>Clonostachys</taxon>
    </lineage>
</organism>
<reference evidence="1" key="1">
    <citation type="submission" date="2020-04" db="EMBL/GenBank/DDBJ databases">
        <authorList>
            <person name="Broberg M."/>
        </authorList>
    </citation>
    <scope>NUCLEOTIDE SEQUENCE</scope>
</reference>
<evidence type="ECO:0000313" key="2">
    <source>
        <dbReference type="Proteomes" id="UP000836387"/>
    </source>
</evidence>
<dbReference type="Proteomes" id="UP000836387">
    <property type="component" value="Unassembled WGS sequence"/>
</dbReference>
<comment type="caution">
    <text evidence="1">The sequence shown here is derived from an EMBL/GenBank/DDBJ whole genome shotgun (WGS) entry which is preliminary data.</text>
</comment>
<protein>
    <submittedName>
        <fullName evidence="1">Uncharacterized protein</fullName>
    </submittedName>
</protein>
<accession>A0ACA9UK75</accession>
<keyword evidence="2" id="KW-1185">Reference proteome</keyword>